<feature type="domain" description="Fumarate reductase/succinate dehydrogenase flavoprotein-like C-terminal" evidence="15">
    <location>
        <begin position="441"/>
        <end position="525"/>
    </location>
</feature>
<gene>
    <name evidence="16" type="primary">nadB_2</name>
    <name evidence="16" type="ORF">MOST_28050</name>
</gene>
<dbReference type="Pfam" id="PF02910">
    <property type="entry name" value="Succ_DH_flav_C"/>
    <property type="match status" value="1"/>
</dbReference>
<dbReference type="PRINTS" id="PR00368">
    <property type="entry name" value="FADPNR"/>
</dbReference>
<evidence type="ECO:0000256" key="7">
    <source>
        <dbReference type="ARBA" id="ARBA00022642"/>
    </source>
</evidence>
<dbReference type="SUPFAM" id="SSF46977">
    <property type="entry name" value="Succinate dehydrogenase/fumarate reductase flavoprotein C-terminal domain"/>
    <property type="match status" value="1"/>
</dbReference>
<evidence type="ECO:0000256" key="3">
    <source>
        <dbReference type="ARBA" id="ARBA00008562"/>
    </source>
</evidence>
<comment type="function">
    <text evidence="13">Catalyzes the oxidation of L-aspartate to iminoaspartate.</text>
</comment>
<keyword evidence="9 13" id="KW-0560">Oxidoreductase</keyword>
<organism evidence="16 17">
    <name type="scientific">Neomoorella stamsii</name>
    <dbReference type="NCBI Taxonomy" id="1266720"/>
    <lineage>
        <taxon>Bacteria</taxon>
        <taxon>Bacillati</taxon>
        <taxon>Bacillota</taxon>
        <taxon>Clostridia</taxon>
        <taxon>Neomoorellales</taxon>
        <taxon>Neomoorellaceae</taxon>
        <taxon>Neomoorella</taxon>
    </lineage>
</organism>
<dbReference type="Gene3D" id="3.90.700.10">
    <property type="entry name" value="Succinate dehydrogenase/fumarate reductase flavoprotein, catalytic domain"/>
    <property type="match status" value="1"/>
</dbReference>
<dbReference type="InterPro" id="IPR015939">
    <property type="entry name" value="Fum_Rdtase/Succ_DH_flav-like_C"/>
</dbReference>
<reference evidence="16 17" key="1">
    <citation type="submission" date="2018-03" db="EMBL/GenBank/DDBJ databases">
        <title>Genome sequence of Moorella stamsii DSM 26217.</title>
        <authorList>
            <person name="Poehlein A."/>
            <person name="Daniel R."/>
        </authorList>
    </citation>
    <scope>NUCLEOTIDE SEQUENCE [LARGE SCALE GENOMIC DNA]</scope>
    <source>
        <strain evidence="17">DSM 26217</strain>
    </source>
</reference>
<evidence type="ECO:0000256" key="8">
    <source>
        <dbReference type="ARBA" id="ARBA00022827"/>
    </source>
</evidence>
<name>A0A9X7J1Q8_9FIRM</name>
<dbReference type="SUPFAM" id="SSF51905">
    <property type="entry name" value="FAD/NAD(P)-binding domain"/>
    <property type="match status" value="1"/>
</dbReference>
<evidence type="ECO:0000313" key="16">
    <source>
        <dbReference type="EMBL" id="PRR70413.1"/>
    </source>
</evidence>
<comment type="cofactor">
    <cofactor evidence="1 13">
        <name>FAD</name>
        <dbReference type="ChEBI" id="CHEBI:57692"/>
    </cofactor>
</comment>
<keyword evidence="7 13" id="KW-0662">Pyridine nucleotide biosynthesis</keyword>
<evidence type="ECO:0000259" key="15">
    <source>
        <dbReference type="Pfam" id="PF02910"/>
    </source>
</evidence>
<dbReference type="Proteomes" id="UP000239430">
    <property type="component" value="Unassembled WGS sequence"/>
</dbReference>
<evidence type="ECO:0000256" key="9">
    <source>
        <dbReference type="ARBA" id="ARBA00023002"/>
    </source>
</evidence>
<evidence type="ECO:0000256" key="13">
    <source>
        <dbReference type="RuleBase" id="RU362049"/>
    </source>
</evidence>
<sequence>MDWERVPRYIVNFNLTGLPREETDILVIGSGIAGLYTALKVAGRYRVVLVTKDNPAECATDLAQGGIAAAIDEEDSAALHLEDTLTAAAGLGDPAAARVLVTEGPGRVQELIEWGIPFDREGDKVALGKEGAHSRRRILHAGGDATGAIIWQGLAARAAGARNIQLWPGTMALDLLVVEGRCCGALVLTGEGNIKAVMAGAVVLACGGAGRIYPVTTNPAVATGDGVAMAYRAGAEVMDVEFYQFHPTVLVHPGAPGFLISEAVRGEGAILRNQAGERFMPAYHPLGELAPRDVVARAVASEMARHGSGHVYLDLTHLKGELVERRFPTITSTCRELGLDPLKEWLPVAPAAHYFMGGVRTDLNGRTNITGLYAGGEVACTGVHGANRLASNSLLEGLVFGGRIAAELLNQELKPSPCPRLKYNTLKDGGQEDTDNWLAAQEIMQQRAGLIRNGEGLQEAASTLESWWPLLDYLARDRLAAEIRNMLTVAHLIITAATWRRESRGAHYREDFPETVPTYRKRLVLAREKEAREVPLQQFPGD</sequence>
<accession>A0A9X7J1Q8</accession>
<comment type="pathway">
    <text evidence="2 13">Cofactor biosynthesis; NAD(+) biosynthesis; iminoaspartate from L-aspartate (oxidase route): step 1/1.</text>
</comment>
<keyword evidence="6 13" id="KW-0285">Flavoprotein</keyword>
<evidence type="ECO:0000256" key="5">
    <source>
        <dbReference type="ARBA" id="ARBA00021901"/>
    </source>
</evidence>
<feature type="active site" description="Proton acceptor" evidence="12">
    <location>
        <position position="292"/>
    </location>
</feature>
<dbReference type="Gene3D" id="3.50.50.60">
    <property type="entry name" value="FAD/NAD(P)-binding domain"/>
    <property type="match status" value="1"/>
</dbReference>
<dbReference type="EC" id="1.4.3.16" evidence="4 11"/>
<dbReference type="InterPro" id="IPR027477">
    <property type="entry name" value="Succ_DH/fumarate_Rdtase_cat_sf"/>
</dbReference>
<evidence type="ECO:0000256" key="2">
    <source>
        <dbReference type="ARBA" id="ARBA00004950"/>
    </source>
</evidence>
<evidence type="ECO:0000259" key="14">
    <source>
        <dbReference type="Pfam" id="PF00890"/>
    </source>
</evidence>
<dbReference type="GO" id="GO:0005737">
    <property type="term" value="C:cytoplasm"/>
    <property type="evidence" value="ECO:0007669"/>
    <property type="project" value="UniProtKB-SubCell"/>
</dbReference>
<dbReference type="PIRSF" id="PIRSF000171">
    <property type="entry name" value="SDHA_APRA_LASPO"/>
    <property type="match status" value="1"/>
</dbReference>
<dbReference type="EMBL" id="PVXL01000065">
    <property type="protein sequence ID" value="PRR70413.1"/>
    <property type="molecule type" value="Genomic_DNA"/>
</dbReference>
<dbReference type="AlphaFoldDB" id="A0A9X7J1Q8"/>
<keyword evidence="8 13" id="KW-0274">FAD</keyword>
<protein>
    <recommendedName>
        <fullName evidence="5 11">L-aspartate oxidase</fullName>
        <ecNumber evidence="4 11">1.4.3.16</ecNumber>
    </recommendedName>
</protein>
<dbReference type="RefSeq" id="WP_054935679.1">
    <property type="nucleotide sequence ID" value="NZ_PVXL01000065.1"/>
</dbReference>
<evidence type="ECO:0000256" key="4">
    <source>
        <dbReference type="ARBA" id="ARBA00012173"/>
    </source>
</evidence>
<evidence type="ECO:0000256" key="12">
    <source>
        <dbReference type="PIRSR" id="PIRSR000171-1"/>
    </source>
</evidence>
<dbReference type="SUPFAM" id="SSF56425">
    <property type="entry name" value="Succinate dehydrogenase/fumarate reductase flavoprotein, catalytic domain"/>
    <property type="match status" value="1"/>
</dbReference>
<proteinExistence type="inferred from homology"/>
<dbReference type="FunFam" id="3.90.700.10:FF:000002">
    <property type="entry name" value="L-aspartate oxidase"/>
    <property type="match status" value="1"/>
</dbReference>
<dbReference type="GO" id="GO:0008734">
    <property type="term" value="F:L-aspartate oxidase activity"/>
    <property type="evidence" value="ECO:0007669"/>
    <property type="project" value="UniProtKB-UniRule"/>
</dbReference>
<dbReference type="InterPro" id="IPR036188">
    <property type="entry name" value="FAD/NAD-bd_sf"/>
</dbReference>
<dbReference type="PANTHER" id="PTHR42716:SF2">
    <property type="entry name" value="L-ASPARTATE OXIDASE, CHLOROPLASTIC"/>
    <property type="match status" value="1"/>
</dbReference>
<dbReference type="PANTHER" id="PTHR42716">
    <property type="entry name" value="L-ASPARTATE OXIDASE"/>
    <property type="match status" value="1"/>
</dbReference>
<dbReference type="InterPro" id="IPR003953">
    <property type="entry name" value="FAD-dep_OxRdtase_2_FAD-bd"/>
</dbReference>
<dbReference type="InterPro" id="IPR037099">
    <property type="entry name" value="Fum_R/Succ_DH_flav-like_C_sf"/>
</dbReference>
<dbReference type="Gene3D" id="1.20.58.100">
    <property type="entry name" value="Fumarate reductase/succinate dehydrogenase flavoprotein-like, C-terminal domain"/>
    <property type="match status" value="1"/>
</dbReference>
<dbReference type="GO" id="GO:0033765">
    <property type="term" value="F:steroid dehydrogenase activity, acting on the CH-CH group of donors"/>
    <property type="evidence" value="ECO:0007669"/>
    <property type="project" value="UniProtKB-ARBA"/>
</dbReference>
<keyword evidence="17" id="KW-1185">Reference proteome</keyword>
<dbReference type="Pfam" id="PF00890">
    <property type="entry name" value="FAD_binding_2"/>
    <property type="match status" value="1"/>
</dbReference>
<evidence type="ECO:0000256" key="10">
    <source>
        <dbReference type="ARBA" id="ARBA00048305"/>
    </source>
</evidence>
<dbReference type="GO" id="GO:0034628">
    <property type="term" value="P:'de novo' NAD+ biosynthetic process from L-aspartate"/>
    <property type="evidence" value="ECO:0007669"/>
    <property type="project" value="TreeGrafter"/>
</dbReference>
<comment type="catalytic activity">
    <reaction evidence="10">
        <text>L-aspartate + O2 = iminosuccinate + H2O2</text>
        <dbReference type="Rhea" id="RHEA:25876"/>
        <dbReference type="ChEBI" id="CHEBI:15379"/>
        <dbReference type="ChEBI" id="CHEBI:16240"/>
        <dbReference type="ChEBI" id="CHEBI:29991"/>
        <dbReference type="ChEBI" id="CHEBI:77875"/>
        <dbReference type="EC" id="1.4.3.16"/>
    </reaction>
    <physiologicalReaction direction="left-to-right" evidence="10">
        <dbReference type="Rhea" id="RHEA:25877"/>
    </physiologicalReaction>
</comment>
<evidence type="ECO:0000313" key="17">
    <source>
        <dbReference type="Proteomes" id="UP000239430"/>
    </source>
</evidence>
<dbReference type="InterPro" id="IPR005288">
    <property type="entry name" value="NadB"/>
</dbReference>
<evidence type="ECO:0000256" key="1">
    <source>
        <dbReference type="ARBA" id="ARBA00001974"/>
    </source>
</evidence>
<dbReference type="NCBIfam" id="TIGR00551">
    <property type="entry name" value="nadB"/>
    <property type="match status" value="1"/>
</dbReference>
<evidence type="ECO:0000256" key="11">
    <source>
        <dbReference type="NCBIfam" id="TIGR00551"/>
    </source>
</evidence>
<dbReference type="NCBIfam" id="NF005701">
    <property type="entry name" value="PRK07512.1"/>
    <property type="match status" value="1"/>
</dbReference>
<comment type="similarity">
    <text evidence="3 13">Belongs to the FAD-dependent oxidoreductase 2 family. NadB subfamily.</text>
</comment>
<comment type="caution">
    <text evidence="16">The sequence shown here is derived from an EMBL/GenBank/DDBJ whole genome shotgun (WGS) entry which is preliminary data.</text>
</comment>
<comment type="subcellular location">
    <subcellularLocation>
        <location evidence="13">Cytoplasm</location>
    </subcellularLocation>
</comment>
<feature type="domain" description="FAD-dependent oxidoreductase 2 FAD-binding" evidence="14">
    <location>
        <begin position="24"/>
        <end position="394"/>
    </location>
</feature>
<evidence type="ECO:0000256" key="6">
    <source>
        <dbReference type="ARBA" id="ARBA00022630"/>
    </source>
</evidence>